<proteinExistence type="predicted"/>
<dbReference type="EMBL" id="JAUCQJ010000002">
    <property type="protein sequence ID" value="MDQ8748349.1"/>
    <property type="molecule type" value="Genomic_DNA"/>
</dbReference>
<dbReference type="Proteomes" id="UP001239265">
    <property type="component" value="Unassembled WGS sequence"/>
</dbReference>
<evidence type="ECO:0000313" key="2">
    <source>
        <dbReference type="Proteomes" id="UP001239265"/>
    </source>
</evidence>
<accession>A0ABD5B4N7</accession>
<dbReference type="RefSeq" id="WP_309046299.1">
    <property type="nucleotide sequence ID" value="NZ_JAUCQJ010000002.1"/>
</dbReference>
<reference evidence="1 2" key="1">
    <citation type="submission" date="2023-06" db="EMBL/GenBank/DDBJ databases">
        <title>Nosocomial Elizabethkingia miricola genome.</title>
        <authorList>
            <person name="Morgado S."/>
            <person name="Fonseca E."/>
            <person name="Freitas F."/>
            <person name="Vicente A.C."/>
        </authorList>
    </citation>
    <scope>NUCLEOTIDE SEQUENCE [LARGE SCALE GENOMIC DNA]</scope>
    <source>
        <strain evidence="1 2">EM15</strain>
    </source>
</reference>
<comment type="caution">
    <text evidence="1">The sequence shown here is derived from an EMBL/GenBank/DDBJ whole genome shotgun (WGS) entry which is preliminary data.</text>
</comment>
<sequence>MNRIVKVIMSDGETLEFKEKSLESFATNGYSKSTVERLFNGQHGIFEEEILSKMNIDLEDWAKEEYSLVDEDEVKGLDDFSDDEIRNEATYRTLFKDKAVHNQNILNSEFIDRFIEIINRGDDFQIDNALTMLEKNYKIK</sequence>
<dbReference type="AlphaFoldDB" id="A0ABD5B4N7"/>
<evidence type="ECO:0000313" key="1">
    <source>
        <dbReference type="EMBL" id="MDQ8748349.1"/>
    </source>
</evidence>
<name>A0ABD5B4N7_ELIMR</name>
<protein>
    <submittedName>
        <fullName evidence="1">Uncharacterized protein</fullName>
    </submittedName>
</protein>
<organism evidence="1 2">
    <name type="scientific">Elizabethkingia miricola</name>
    <name type="common">Chryseobacterium miricola</name>
    <dbReference type="NCBI Taxonomy" id="172045"/>
    <lineage>
        <taxon>Bacteria</taxon>
        <taxon>Pseudomonadati</taxon>
        <taxon>Bacteroidota</taxon>
        <taxon>Flavobacteriia</taxon>
        <taxon>Flavobacteriales</taxon>
        <taxon>Weeksellaceae</taxon>
        <taxon>Elizabethkingia</taxon>
    </lineage>
</organism>
<gene>
    <name evidence="1" type="ORF">QT385_06850</name>
</gene>